<gene>
    <name evidence="1" type="ORF">MFFC18_49620</name>
</gene>
<name>A0A5B9PHF2_9BACT</name>
<organism evidence="1 2">
    <name type="scientific">Mariniblastus fucicola</name>
    <dbReference type="NCBI Taxonomy" id="980251"/>
    <lineage>
        <taxon>Bacteria</taxon>
        <taxon>Pseudomonadati</taxon>
        <taxon>Planctomycetota</taxon>
        <taxon>Planctomycetia</taxon>
        <taxon>Pirellulales</taxon>
        <taxon>Pirellulaceae</taxon>
        <taxon>Mariniblastus</taxon>
    </lineage>
</organism>
<sequence>MEGTTHNINHRRDLACPEDNFGLKPVKIPSIVGIAVSFNKSIIARIESVSYA</sequence>
<evidence type="ECO:0000313" key="1">
    <source>
        <dbReference type="EMBL" id="QEG25039.1"/>
    </source>
</evidence>
<accession>A0A5B9PHF2</accession>
<reference evidence="1 2" key="1">
    <citation type="submission" date="2019-08" db="EMBL/GenBank/DDBJ databases">
        <title>Deep-cultivation of Planctomycetes and their phenomic and genomic characterization uncovers novel biology.</title>
        <authorList>
            <person name="Wiegand S."/>
            <person name="Jogler M."/>
            <person name="Boedeker C."/>
            <person name="Pinto D."/>
            <person name="Vollmers J."/>
            <person name="Rivas-Marin E."/>
            <person name="Kohn T."/>
            <person name="Peeters S.H."/>
            <person name="Heuer A."/>
            <person name="Rast P."/>
            <person name="Oberbeckmann S."/>
            <person name="Bunk B."/>
            <person name="Jeske O."/>
            <person name="Meyerdierks A."/>
            <person name="Storesund J.E."/>
            <person name="Kallscheuer N."/>
            <person name="Luecker S."/>
            <person name="Lage O.M."/>
            <person name="Pohl T."/>
            <person name="Merkel B.J."/>
            <person name="Hornburger P."/>
            <person name="Mueller R.-W."/>
            <person name="Bruemmer F."/>
            <person name="Labrenz M."/>
            <person name="Spormann A.M."/>
            <person name="Op den Camp H."/>
            <person name="Overmann J."/>
            <person name="Amann R."/>
            <person name="Jetten M.S.M."/>
            <person name="Mascher T."/>
            <person name="Medema M.H."/>
            <person name="Devos D.P."/>
            <person name="Kaster A.-K."/>
            <person name="Ovreas L."/>
            <person name="Rohde M."/>
            <person name="Galperin M.Y."/>
            <person name="Jogler C."/>
        </authorList>
    </citation>
    <scope>NUCLEOTIDE SEQUENCE [LARGE SCALE GENOMIC DNA]</scope>
    <source>
        <strain evidence="1 2">FC18</strain>
    </source>
</reference>
<keyword evidence="2" id="KW-1185">Reference proteome</keyword>
<dbReference type="EMBL" id="CP042912">
    <property type="protein sequence ID" value="QEG25039.1"/>
    <property type="molecule type" value="Genomic_DNA"/>
</dbReference>
<dbReference type="STRING" id="980251.GCA_001642875_04903"/>
<dbReference type="Proteomes" id="UP000322214">
    <property type="component" value="Chromosome"/>
</dbReference>
<dbReference type="KEGG" id="mff:MFFC18_49620"/>
<proteinExistence type="predicted"/>
<evidence type="ECO:0000313" key="2">
    <source>
        <dbReference type="Proteomes" id="UP000322214"/>
    </source>
</evidence>
<dbReference type="AlphaFoldDB" id="A0A5B9PHF2"/>
<protein>
    <submittedName>
        <fullName evidence="1">Uncharacterized protein</fullName>
    </submittedName>
</protein>